<dbReference type="InterPro" id="IPR012967">
    <property type="entry name" value="COMT_dimerisation"/>
</dbReference>
<dbReference type="SUPFAM" id="SSF53335">
    <property type="entry name" value="S-adenosyl-L-methionine-dependent methyltransferases"/>
    <property type="match status" value="1"/>
</dbReference>
<dbReference type="InterPro" id="IPR029063">
    <property type="entry name" value="SAM-dependent_MTases_sf"/>
</dbReference>
<name>A0A3S0A625_9HYPH</name>
<dbReference type="Proteomes" id="UP000278398">
    <property type="component" value="Unassembled WGS sequence"/>
</dbReference>
<accession>A0A3S0A625</accession>
<protein>
    <submittedName>
        <fullName evidence="7">Methyltransferase</fullName>
    </submittedName>
</protein>
<dbReference type="CDD" id="cd02440">
    <property type="entry name" value="AdoMet_MTases"/>
    <property type="match status" value="1"/>
</dbReference>
<dbReference type="PROSITE" id="PS51683">
    <property type="entry name" value="SAM_OMT_II"/>
    <property type="match status" value="1"/>
</dbReference>
<evidence type="ECO:0000256" key="2">
    <source>
        <dbReference type="ARBA" id="ARBA00022679"/>
    </source>
</evidence>
<keyword evidence="2 7" id="KW-0808">Transferase</keyword>
<feature type="active site" description="Proton acceptor" evidence="4">
    <location>
        <position position="287"/>
    </location>
</feature>
<dbReference type="EMBL" id="RWKW01000081">
    <property type="protein sequence ID" value="RST84698.1"/>
    <property type="molecule type" value="Genomic_DNA"/>
</dbReference>
<evidence type="ECO:0000256" key="3">
    <source>
        <dbReference type="ARBA" id="ARBA00022691"/>
    </source>
</evidence>
<dbReference type="GO" id="GO:0046983">
    <property type="term" value="F:protein dimerization activity"/>
    <property type="evidence" value="ECO:0007669"/>
    <property type="project" value="InterPro"/>
</dbReference>
<dbReference type="InterPro" id="IPR001077">
    <property type="entry name" value="COMT_C"/>
</dbReference>
<feature type="domain" description="O-methyltransferase dimerisation" evidence="6">
    <location>
        <begin position="57"/>
        <end position="132"/>
    </location>
</feature>
<dbReference type="InterPro" id="IPR036390">
    <property type="entry name" value="WH_DNA-bd_sf"/>
</dbReference>
<dbReference type="SUPFAM" id="SSF46785">
    <property type="entry name" value="Winged helix' DNA-binding domain"/>
    <property type="match status" value="1"/>
</dbReference>
<proteinExistence type="predicted"/>
<keyword evidence="3" id="KW-0949">S-adenosyl-L-methionine</keyword>
<dbReference type="PANTHER" id="PTHR43712:SF2">
    <property type="entry name" value="O-METHYLTRANSFERASE CICE"/>
    <property type="match status" value="1"/>
</dbReference>
<evidence type="ECO:0000313" key="8">
    <source>
        <dbReference type="Proteomes" id="UP000278398"/>
    </source>
</evidence>
<gene>
    <name evidence="7" type="ORF">EJC49_19435</name>
</gene>
<dbReference type="OrthoDB" id="9766840at2"/>
<dbReference type="InterPro" id="IPR036388">
    <property type="entry name" value="WH-like_DNA-bd_sf"/>
</dbReference>
<dbReference type="RefSeq" id="WP_126701595.1">
    <property type="nucleotide sequence ID" value="NZ_RWKW01000081.1"/>
</dbReference>
<keyword evidence="1 7" id="KW-0489">Methyltransferase</keyword>
<dbReference type="Pfam" id="PF08100">
    <property type="entry name" value="Dimerisation"/>
    <property type="match status" value="1"/>
</dbReference>
<keyword evidence="8" id="KW-1185">Reference proteome</keyword>
<dbReference type="GO" id="GO:0032259">
    <property type="term" value="P:methylation"/>
    <property type="evidence" value="ECO:0007669"/>
    <property type="project" value="UniProtKB-KW"/>
</dbReference>
<organism evidence="7 8">
    <name type="scientific">Aquibium carbonis</name>
    <dbReference type="NCBI Taxonomy" id="2495581"/>
    <lineage>
        <taxon>Bacteria</taxon>
        <taxon>Pseudomonadati</taxon>
        <taxon>Pseudomonadota</taxon>
        <taxon>Alphaproteobacteria</taxon>
        <taxon>Hyphomicrobiales</taxon>
        <taxon>Phyllobacteriaceae</taxon>
        <taxon>Aquibium</taxon>
    </lineage>
</organism>
<evidence type="ECO:0000256" key="1">
    <source>
        <dbReference type="ARBA" id="ARBA00022603"/>
    </source>
</evidence>
<evidence type="ECO:0000259" key="5">
    <source>
        <dbReference type="Pfam" id="PF00891"/>
    </source>
</evidence>
<dbReference type="InterPro" id="IPR016461">
    <property type="entry name" value="COMT-like"/>
</dbReference>
<dbReference type="Gene3D" id="1.10.10.10">
    <property type="entry name" value="Winged helix-like DNA-binding domain superfamily/Winged helix DNA-binding domain"/>
    <property type="match status" value="1"/>
</dbReference>
<reference evidence="7 8" key="1">
    <citation type="submission" date="2018-12" db="EMBL/GenBank/DDBJ databases">
        <title>Mesorhizobium carbonis sp. nov., isolated from coal mine water.</title>
        <authorList>
            <person name="Xin W."/>
            <person name="Xu Z."/>
            <person name="Xiang F."/>
            <person name="Zhang J."/>
            <person name="Xi L."/>
            <person name="Liu J."/>
        </authorList>
    </citation>
    <scope>NUCLEOTIDE SEQUENCE [LARGE SCALE GENOMIC DNA]</scope>
    <source>
        <strain evidence="7 8">B2.3</strain>
    </source>
</reference>
<sequence>MRPSSDRSVPPGRGASLRDRFLDWKARLIADSGFRRFAARFLPTRFIARRAAGELFDLTAGFVYSQVLAAFVQLRLPDYLHAAPRDLQEVAARTQLSPDRAERLLNAAAALKLARRRSDGRWALGDLGAALVGNGGVTAMIEHHRLLYDDLRDPIGLLTGDGETSLSRFWSYAARDPADAAEATRYSKLMEASQAFVAEEVLDALPLSRHHRLMDVGGGTGTFVAAVATREPSIGLMLADLPDVVALARERLAAQGLAARVRLHGVNVLCEALPHGADIITLNRVLHDHDDANALAILKVARAALPPGGTLVVAEPMAGTPGAERAGHAYFGFYLLAMRQGRPRSFDEIARLAAAAGMRGVREHPTATPLLVRVLSAQA</sequence>
<comment type="caution">
    <text evidence="7">The sequence shown here is derived from an EMBL/GenBank/DDBJ whole genome shotgun (WGS) entry which is preliminary data.</text>
</comment>
<evidence type="ECO:0000313" key="7">
    <source>
        <dbReference type="EMBL" id="RST84698.1"/>
    </source>
</evidence>
<dbReference type="PANTHER" id="PTHR43712">
    <property type="entry name" value="PUTATIVE (AFU_ORTHOLOGUE AFUA_4G14580)-RELATED"/>
    <property type="match status" value="1"/>
</dbReference>
<dbReference type="AlphaFoldDB" id="A0A3S0A625"/>
<evidence type="ECO:0000256" key="4">
    <source>
        <dbReference type="PIRSR" id="PIRSR005739-1"/>
    </source>
</evidence>
<dbReference type="PIRSF" id="PIRSF005739">
    <property type="entry name" value="O-mtase"/>
    <property type="match status" value="1"/>
</dbReference>
<feature type="domain" description="O-methyltransferase C-terminal" evidence="5">
    <location>
        <begin position="170"/>
        <end position="358"/>
    </location>
</feature>
<dbReference type="Pfam" id="PF00891">
    <property type="entry name" value="Methyltransf_2"/>
    <property type="match status" value="1"/>
</dbReference>
<evidence type="ECO:0000259" key="6">
    <source>
        <dbReference type="Pfam" id="PF08100"/>
    </source>
</evidence>
<dbReference type="GO" id="GO:0008171">
    <property type="term" value="F:O-methyltransferase activity"/>
    <property type="evidence" value="ECO:0007669"/>
    <property type="project" value="InterPro"/>
</dbReference>
<dbReference type="Gene3D" id="3.40.50.150">
    <property type="entry name" value="Vaccinia Virus protein VP39"/>
    <property type="match status" value="1"/>
</dbReference>